<keyword evidence="7" id="KW-1185">Reference proteome</keyword>
<dbReference type="Proteomes" id="UP000681075">
    <property type="component" value="Unassembled WGS sequence"/>
</dbReference>
<evidence type="ECO:0000256" key="5">
    <source>
        <dbReference type="ARBA" id="ARBA00023136"/>
    </source>
</evidence>
<evidence type="ECO:0008006" key="8">
    <source>
        <dbReference type="Google" id="ProtNLM"/>
    </source>
</evidence>
<sequence length="208" mass="23167">MISIVVPVGPGETCWRDLAHDLAGIDAEIIWAATDEAPADLPVGRWLVTRRGRAAQLNDGARAATRTYLWFLHADTRLGSDAIAALTARLRPDTLFWFDLAFADDGAGPVWLNALGANLRARWLGVPFGDQGFALDRATFERIGPYDESAAYGEDHLLVWRARRSGVRLQRVPATLTTSARAYRTHGWLRVTALYQWRWLRQALVDAS</sequence>
<dbReference type="EMBL" id="BOPV01000001">
    <property type="protein sequence ID" value="GIL40061.1"/>
    <property type="molecule type" value="Genomic_DNA"/>
</dbReference>
<keyword evidence="2" id="KW-1003">Cell membrane</keyword>
<evidence type="ECO:0000313" key="7">
    <source>
        <dbReference type="Proteomes" id="UP000681075"/>
    </source>
</evidence>
<dbReference type="InterPro" id="IPR029044">
    <property type="entry name" value="Nucleotide-diphossugar_trans"/>
</dbReference>
<dbReference type="RefSeq" id="WP_420243169.1">
    <property type="nucleotide sequence ID" value="NZ_BOPV01000001.1"/>
</dbReference>
<evidence type="ECO:0000256" key="3">
    <source>
        <dbReference type="ARBA" id="ARBA00022676"/>
    </source>
</evidence>
<dbReference type="SUPFAM" id="SSF53448">
    <property type="entry name" value="Nucleotide-diphospho-sugar transferases"/>
    <property type="match status" value="1"/>
</dbReference>
<dbReference type="PANTHER" id="PTHR43646">
    <property type="entry name" value="GLYCOSYLTRANSFERASE"/>
    <property type="match status" value="1"/>
</dbReference>
<organism evidence="6 7">
    <name type="scientific">Roseiterribacter gracilis</name>
    <dbReference type="NCBI Taxonomy" id="2812848"/>
    <lineage>
        <taxon>Bacteria</taxon>
        <taxon>Pseudomonadati</taxon>
        <taxon>Pseudomonadota</taxon>
        <taxon>Alphaproteobacteria</taxon>
        <taxon>Rhodospirillales</taxon>
        <taxon>Roseiterribacteraceae</taxon>
        <taxon>Roseiterribacter</taxon>
    </lineage>
</organism>
<dbReference type="GO" id="GO:0016757">
    <property type="term" value="F:glycosyltransferase activity"/>
    <property type="evidence" value="ECO:0007669"/>
    <property type="project" value="UniProtKB-KW"/>
</dbReference>
<keyword evidence="4" id="KW-0808">Transferase</keyword>
<reference evidence="6" key="1">
    <citation type="submission" date="2021-02" db="EMBL/GenBank/DDBJ databases">
        <title>Genome sequence of Rhodospirillales sp. strain TMPK1 isolated from soil.</title>
        <authorList>
            <person name="Nakai R."/>
            <person name="Kusada H."/>
            <person name="Tamaki H."/>
        </authorList>
    </citation>
    <scope>NUCLEOTIDE SEQUENCE</scope>
    <source>
        <strain evidence="6">TMPK1</strain>
    </source>
</reference>
<comment type="subcellular location">
    <subcellularLocation>
        <location evidence="1">Cell membrane</location>
    </subcellularLocation>
</comment>
<dbReference type="AlphaFoldDB" id="A0A8S8XDX6"/>
<evidence type="ECO:0000256" key="1">
    <source>
        <dbReference type="ARBA" id="ARBA00004236"/>
    </source>
</evidence>
<protein>
    <recommendedName>
        <fullName evidence="8">Glycosyltransferase 2-like domain-containing protein</fullName>
    </recommendedName>
</protein>
<dbReference type="Gene3D" id="3.90.550.10">
    <property type="entry name" value="Spore Coat Polysaccharide Biosynthesis Protein SpsA, Chain A"/>
    <property type="match status" value="1"/>
</dbReference>
<evidence type="ECO:0000313" key="6">
    <source>
        <dbReference type="EMBL" id="GIL40061.1"/>
    </source>
</evidence>
<evidence type="ECO:0000256" key="4">
    <source>
        <dbReference type="ARBA" id="ARBA00022679"/>
    </source>
</evidence>
<evidence type="ECO:0000256" key="2">
    <source>
        <dbReference type="ARBA" id="ARBA00022475"/>
    </source>
</evidence>
<dbReference type="GO" id="GO:0005886">
    <property type="term" value="C:plasma membrane"/>
    <property type="evidence" value="ECO:0007669"/>
    <property type="project" value="UniProtKB-SubCell"/>
</dbReference>
<proteinExistence type="predicted"/>
<comment type="caution">
    <text evidence="6">The sequence shown here is derived from an EMBL/GenBank/DDBJ whole genome shotgun (WGS) entry which is preliminary data.</text>
</comment>
<name>A0A8S8XDX6_9PROT</name>
<gene>
    <name evidence="6" type="ORF">TMPK1_22980</name>
</gene>
<accession>A0A8S8XDX6</accession>
<dbReference type="PANTHER" id="PTHR43646:SF2">
    <property type="entry name" value="GLYCOSYLTRANSFERASE 2-LIKE DOMAIN-CONTAINING PROTEIN"/>
    <property type="match status" value="1"/>
</dbReference>
<keyword evidence="5" id="KW-0472">Membrane</keyword>
<keyword evidence="3" id="KW-0328">Glycosyltransferase</keyword>